<evidence type="ECO:0000256" key="1">
    <source>
        <dbReference type="SAM" id="Phobius"/>
    </source>
</evidence>
<dbReference type="Proteomes" id="UP001056201">
    <property type="component" value="Chromosome 2"/>
</dbReference>
<feature type="transmembrane region" description="Helical" evidence="1">
    <location>
        <begin position="42"/>
        <end position="62"/>
    </location>
</feature>
<protein>
    <submittedName>
        <fullName evidence="3">DMT family transporter</fullName>
    </submittedName>
</protein>
<dbReference type="PANTHER" id="PTHR22911:SF103">
    <property type="entry name" value="BLR2811 PROTEIN"/>
    <property type="match status" value="1"/>
</dbReference>
<dbReference type="SUPFAM" id="SSF103481">
    <property type="entry name" value="Multidrug resistance efflux transporter EmrE"/>
    <property type="match status" value="2"/>
</dbReference>
<dbReference type="RefSeq" id="WP_250198123.1">
    <property type="nucleotide sequence ID" value="NZ_CP097636.1"/>
</dbReference>
<keyword evidence="4" id="KW-1185">Reference proteome</keyword>
<name>A0ABY4SDC6_AQUTE</name>
<keyword evidence="1" id="KW-1133">Transmembrane helix</keyword>
<feature type="transmembrane region" description="Helical" evidence="1">
    <location>
        <begin position="74"/>
        <end position="93"/>
    </location>
</feature>
<dbReference type="PROSITE" id="PS51257">
    <property type="entry name" value="PROKAR_LIPOPROTEIN"/>
    <property type="match status" value="1"/>
</dbReference>
<feature type="transmembrane region" description="Helical" evidence="1">
    <location>
        <begin position="180"/>
        <end position="202"/>
    </location>
</feature>
<feature type="domain" description="EamA" evidence="2">
    <location>
        <begin position="10"/>
        <end position="141"/>
    </location>
</feature>
<feature type="transmembrane region" description="Helical" evidence="1">
    <location>
        <begin position="263"/>
        <end position="284"/>
    </location>
</feature>
<dbReference type="PANTHER" id="PTHR22911">
    <property type="entry name" value="ACYL-MALONYL CONDENSING ENZYME-RELATED"/>
    <property type="match status" value="1"/>
</dbReference>
<feature type="transmembrane region" description="Helical" evidence="1">
    <location>
        <begin position="99"/>
        <end position="118"/>
    </location>
</feature>
<keyword evidence="1" id="KW-0812">Transmembrane</keyword>
<organism evidence="3 4">
    <name type="scientific">Aquincola tertiaricarbonis</name>
    <dbReference type="NCBI Taxonomy" id="391953"/>
    <lineage>
        <taxon>Bacteria</taxon>
        <taxon>Pseudomonadati</taxon>
        <taxon>Pseudomonadota</taxon>
        <taxon>Betaproteobacteria</taxon>
        <taxon>Burkholderiales</taxon>
        <taxon>Sphaerotilaceae</taxon>
        <taxon>Aquincola</taxon>
    </lineage>
</organism>
<proteinExistence type="predicted"/>
<evidence type="ECO:0000259" key="2">
    <source>
        <dbReference type="Pfam" id="PF00892"/>
    </source>
</evidence>
<dbReference type="EMBL" id="CP097636">
    <property type="protein sequence ID" value="URI09912.1"/>
    <property type="molecule type" value="Genomic_DNA"/>
</dbReference>
<evidence type="ECO:0000313" key="4">
    <source>
        <dbReference type="Proteomes" id="UP001056201"/>
    </source>
</evidence>
<reference evidence="3" key="1">
    <citation type="submission" date="2022-05" db="EMBL/GenBank/DDBJ databases">
        <title>An RpoN-dependent PEP-CTERM gene is involved in floc formation of an Aquincola tertiaricarbonis strain.</title>
        <authorList>
            <person name="Qiu D."/>
            <person name="Xia M."/>
        </authorList>
    </citation>
    <scope>NUCLEOTIDE SEQUENCE</scope>
    <source>
        <strain evidence="3">RN12</strain>
    </source>
</reference>
<dbReference type="InterPro" id="IPR037185">
    <property type="entry name" value="EmrE-like"/>
</dbReference>
<gene>
    <name evidence="3" type="ORF">MW290_30710</name>
</gene>
<evidence type="ECO:0000313" key="3">
    <source>
        <dbReference type="EMBL" id="URI09912.1"/>
    </source>
</evidence>
<sequence length="299" mass="31907">MSAVQRPLQAILFVVFAVACFAVLDTGTKTLSAVVPAVMAVWFRYLFQALVTAVAMLPRRGLKLLHTRRPGMQFARGALLTASSVFSYFSLMHMPIGEFTAIVMLTPLMITLMAATSLGERISPLRWVCVAGGFVGAITVIRPGSDMFTLASLMPLGLVATNAAYQVLTSRLARTEDAATMHFYTGCVGAALLSVLLPFVWTTLPAEVWAMLVGIGVCSTLGHYLLILAYGKAPVAVLTPYLYMQIVFATLAGWAVFAHMPDAWAITGILTIGVCGALGTWLTARDQARVAQARAAASA</sequence>
<feature type="transmembrane region" description="Helical" evidence="1">
    <location>
        <begin position="147"/>
        <end position="168"/>
    </location>
</feature>
<feature type="transmembrane region" description="Helical" evidence="1">
    <location>
        <begin position="125"/>
        <end position="141"/>
    </location>
</feature>
<feature type="transmembrane region" description="Helical" evidence="1">
    <location>
        <begin position="208"/>
        <end position="228"/>
    </location>
</feature>
<dbReference type="Pfam" id="PF00892">
    <property type="entry name" value="EamA"/>
    <property type="match status" value="1"/>
</dbReference>
<keyword evidence="1" id="KW-0472">Membrane</keyword>
<feature type="transmembrane region" description="Helical" evidence="1">
    <location>
        <begin position="235"/>
        <end position="257"/>
    </location>
</feature>
<dbReference type="InterPro" id="IPR000620">
    <property type="entry name" value="EamA_dom"/>
</dbReference>
<accession>A0ABY4SDC6</accession>